<evidence type="ECO:0000313" key="3">
    <source>
        <dbReference type="Proteomes" id="UP000073601"/>
    </source>
</evidence>
<dbReference type="Proteomes" id="UP000073601">
    <property type="component" value="Unassembled WGS sequence"/>
</dbReference>
<sequence>MIKIRKISKIRKIGGLLCAAVLSVSSFQTQAQVTLLPGSTPDPYFDLDTFYDTVGLYPIPKPEDRVGLNPGQVLNKSHHANTHNVLENFVETRKGYGYLVFTGGKAIGNTDNEFKVTVGPHNTTLGSVLGGVDLNFNPEELNCVRGLYLSLSVGSDVPLSLSPTCDALLRADINRTISHTVAEAEVPIPEVPIDPLGLYRLGVKVGAALKVGADFAAGLNSYS</sequence>
<keyword evidence="1" id="KW-0732">Signal</keyword>
<dbReference type="AlphaFoldDB" id="A0A128FJZ9"/>
<feature type="signal peptide" evidence="1">
    <location>
        <begin position="1"/>
        <end position="31"/>
    </location>
</feature>
<proteinExistence type="predicted"/>
<dbReference type="EMBL" id="FIZY01000072">
    <property type="protein sequence ID" value="CZF86611.1"/>
    <property type="molecule type" value="Genomic_DNA"/>
</dbReference>
<organism evidence="2 3">
    <name type="scientific">Grimontia marina</name>
    <dbReference type="NCBI Taxonomy" id="646534"/>
    <lineage>
        <taxon>Bacteria</taxon>
        <taxon>Pseudomonadati</taxon>
        <taxon>Pseudomonadota</taxon>
        <taxon>Gammaproteobacteria</taxon>
        <taxon>Vibrionales</taxon>
        <taxon>Vibrionaceae</taxon>
        <taxon>Grimontia</taxon>
    </lineage>
</organism>
<feature type="chain" id="PRO_5007282572" evidence="1">
    <location>
        <begin position="32"/>
        <end position="223"/>
    </location>
</feature>
<keyword evidence="3" id="KW-1185">Reference proteome</keyword>
<evidence type="ECO:0000313" key="2">
    <source>
        <dbReference type="EMBL" id="CZF86611.1"/>
    </source>
</evidence>
<evidence type="ECO:0000256" key="1">
    <source>
        <dbReference type="SAM" id="SignalP"/>
    </source>
</evidence>
<gene>
    <name evidence="2" type="ORF">GMA8713_04645</name>
</gene>
<name>A0A128FJZ9_9GAMM</name>
<accession>A0A128FJZ9</accession>
<reference evidence="3" key="1">
    <citation type="submission" date="2016-02" db="EMBL/GenBank/DDBJ databases">
        <authorList>
            <person name="Rodrigo-Torres Lidia"/>
            <person name="Arahal R.David."/>
        </authorList>
    </citation>
    <scope>NUCLEOTIDE SEQUENCE [LARGE SCALE GENOMIC DNA]</scope>
    <source>
        <strain evidence="3">CECT 8713</strain>
    </source>
</reference>
<protein>
    <submittedName>
        <fullName evidence="2">Uncharacterized protein</fullName>
    </submittedName>
</protein>